<dbReference type="Gene3D" id="3.40.50.300">
    <property type="entry name" value="P-loop containing nucleotide triphosphate hydrolases"/>
    <property type="match status" value="1"/>
</dbReference>
<reference evidence="2" key="1">
    <citation type="submission" date="2020-09" db="EMBL/GenBank/DDBJ databases">
        <title>Genome seq and assembly of Devosia sp.</title>
        <authorList>
            <person name="Chhetri G."/>
        </authorList>
    </citation>
    <scope>NUCLEOTIDE SEQUENCE</scope>
    <source>
        <strain evidence="2">PTR5</strain>
    </source>
</reference>
<keyword evidence="3" id="KW-1185">Reference proteome</keyword>
<dbReference type="SUPFAM" id="SSF52540">
    <property type="entry name" value="P-loop containing nucleoside triphosphate hydrolases"/>
    <property type="match status" value="1"/>
</dbReference>
<dbReference type="AlphaFoldDB" id="A0A927FWF6"/>
<dbReference type="InterPro" id="IPR050678">
    <property type="entry name" value="DNA_Partitioning_ATPase"/>
</dbReference>
<evidence type="ECO:0000313" key="2">
    <source>
        <dbReference type="EMBL" id="MBD8066088.1"/>
    </source>
</evidence>
<dbReference type="PIRSF" id="PIRSF009320">
    <property type="entry name" value="Nuc_binding_HP_1000"/>
    <property type="match status" value="1"/>
</dbReference>
<dbReference type="EMBL" id="JACYFU010000003">
    <property type="protein sequence ID" value="MBD8066088.1"/>
    <property type="molecule type" value="Genomic_DNA"/>
</dbReference>
<feature type="domain" description="CobQ/CobB/MinD/ParA nucleotide binding" evidence="1">
    <location>
        <begin position="26"/>
        <end position="129"/>
    </location>
</feature>
<evidence type="ECO:0000313" key="3">
    <source>
        <dbReference type="Proteomes" id="UP000654108"/>
    </source>
</evidence>
<dbReference type="Pfam" id="PF01656">
    <property type="entry name" value="CbiA"/>
    <property type="match status" value="1"/>
</dbReference>
<name>A0A927FWF6_9HYPH</name>
<gene>
    <name evidence="2" type="ORF">IC608_11455</name>
</gene>
<evidence type="ECO:0000259" key="1">
    <source>
        <dbReference type="Pfam" id="PF01656"/>
    </source>
</evidence>
<dbReference type="Proteomes" id="UP000654108">
    <property type="component" value="Unassembled WGS sequence"/>
</dbReference>
<comment type="caution">
    <text evidence="2">The sequence shown here is derived from an EMBL/GenBank/DDBJ whole genome shotgun (WGS) entry which is preliminary data.</text>
</comment>
<dbReference type="InterPro" id="IPR027417">
    <property type="entry name" value="P-loop_NTPase"/>
</dbReference>
<dbReference type="PANTHER" id="PTHR13696">
    <property type="entry name" value="P-LOOP CONTAINING NUCLEOSIDE TRIPHOSPHATE HYDROLASE"/>
    <property type="match status" value="1"/>
</dbReference>
<protein>
    <submittedName>
        <fullName evidence="2">Tetraacyldisaccharide 4'-kinase</fullName>
    </submittedName>
</protein>
<sequence>MPGFLRHCRGKDDHDQKQFHCPRALGKGGSGKTSTALALASLAAAEGRRAIVLDADPQRSASEWHAVSANPAFAVHSTEVGAVAALLKRAKTRYDVVVIDNPPARYSGSTAIAERAGMSLICARPFLFDISLALEWVHVLKNAHTTPLVALTAAPPLRLDMESPAVRIARERLKSAGATLWRHQITHRLAYPELIHRGMTIADLSAGAPARTDYERLWSAICRWKR</sequence>
<organism evidence="2 3">
    <name type="scientific">Devosia oryzisoli</name>
    <dbReference type="NCBI Taxonomy" id="2774138"/>
    <lineage>
        <taxon>Bacteria</taxon>
        <taxon>Pseudomonadati</taxon>
        <taxon>Pseudomonadota</taxon>
        <taxon>Alphaproteobacteria</taxon>
        <taxon>Hyphomicrobiales</taxon>
        <taxon>Devosiaceae</taxon>
        <taxon>Devosia</taxon>
    </lineage>
</organism>
<dbReference type="RefSeq" id="WP_191775513.1">
    <property type="nucleotide sequence ID" value="NZ_JACYFU010000003.1"/>
</dbReference>
<proteinExistence type="predicted"/>
<accession>A0A927FWF6</accession>
<dbReference type="PANTHER" id="PTHR13696:SF99">
    <property type="entry name" value="COBYRINIC ACID AC-DIAMIDE SYNTHASE"/>
    <property type="match status" value="1"/>
</dbReference>
<dbReference type="InterPro" id="IPR002586">
    <property type="entry name" value="CobQ/CobB/MinD/ParA_Nub-bd_dom"/>
</dbReference>